<evidence type="ECO:0000256" key="1">
    <source>
        <dbReference type="SAM" id="MobiDB-lite"/>
    </source>
</evidence>
<evidence type="ECO:0000313" key="2">
    <source>
        <dbReference type="EMBL" id="CAF4301468.1"/>
    </source>
</evidence>
<proteinExistence type="predicted"/>
<organism evidence="2 3">
    <name type="scientific">Rotaria magnacalcarata</name>
    <dbReference type="NCBI Taxonomy" id="392030"/>
    <lineage>
        <taxon>Eukaryota</taxon>
        <taxon>Metazoa</taxon>
        <taxon>Spiralia</taxon>
        <taxon>Gnathifera</taxon>
        <taxon>Rotifera</taxon>
        <taxon>Eurotatoria</taxon>
        <taxon>Bdelloidea</taxon>
        <taxon>Philodinida</taxon>
        <taxon>Philodinidae</taxon>
        <taxon>Rotaria</taxon>
    </lineage>
</organism>
<dbReference type="EMBL" id="CAJOBH010035771">
    <property type="protein sequence ID" value="CAF4301468.1"/>
    <property type="molecule type" value="Genomic_DNA"/>
</dbReference>
<accession>A0A8S2TV40</accession>
<sequence>MIQKAQQEEQHEHEHEINWLLDKNTDIPRIRKIDMVKVEQNAFTPFRQKSFYKNRNEKENDEER</sequence>
<gene>
    <name evidence="2" type="ORF">BYL167_LOCUS27511</name>
</gene>
<name>A0A8S2TV40_9BILA</name>
<dbReference type="AlphaFoldDB" id="A0A8S2TV40"/>
<evidence type="ECO:0000313" key="3">
    <source>
        <dbReference type="Proteomes" id="UP000681967"/>
    </source>
</evidence>
<protein>
    <submittedName>
        <fullName evidence="2">Uncharacterized protein</fullName>
    </submittedName>
</protein>
<dbReference type="Proteomes" id="UP000681967">
    <property type="component" value="Unassembled WGS sequence"/>
</dbReference>
<reference evidence="2" key="1">
    <citation type="submission" date="2021-02" db="EMBL/GenBank/DDBJ databases">
        <authorList>
            <person name="Nowell W R."/>
        </authorList>
    </citation>
    <scope>NUCLEOTIDE SEQUENCE</scope>
</reference>
<comment type="caution">
    <text evidence="2">The sequence shown here is derived from an EMBL/GenBank/DDBJ whole genome shotgun (WGS) entry which is preliminary data.</text>
</comment>
<feature type="region of interest" description="Disordered" evidence="1">
    <location>
        <begin position="45"/>
        <end position="64"/>
    </location>
</feature>
<feature type="non-terminal residue" evidence="2">
    <location>
        <position position="64"/>
    </location>
</feature>